<dbReference type="InterPro" id="IPR013096">
    <property type="entry name" value="Cupin_2"/>
</dbReference>
<evidence type="ECO:0000256" key="4">
    <source>
        <dbReference type="ARBA" id="ARBA00022989"/>
    </source>
</evidence>
<proteinExistence type="predicted"/>
<feature type="domain" description="Single Cache" evidence="7">
    <location>
        <begin position="75"/>
        <end position="187"/>
    </location>
</feature>
<dbReference type="PANTHER" id="PTHR36114:SF1">
    <property type="entry name" value="16.7 KDA PROTEIN IN WHIE LOCUS"/>
    <property type="match status" value="1"/>
</dbReference>
<dbReference type="RefSeq" id="WP_011023123.1">
    <property type="nucleotide sequence ID" value="NZ_DUJU01000040.1"/>
</dbReference>
<keyword evidence="2" id="KW-1003">Cell membrane</keyword>
<accession>A0A832W9A5</accession>
<keyword evidence="5" id="KW-0472">Membrane</keyword>
<dbReference type="PANTHER" id="PTHR36114">
    <property type="entry name" value="16.7 KDA PROTEIN IN WHIE LOCUS"/>
    <property type="match status" value="1"/>
</dbReference>
<dbReference type="AlphaFoldDB" id="A0A832W9A5"/>
<evidence type="ECO:0000259" key="7">
    <source>
        <dbReference type="Pfam" id="PF17200"/>
    </source>
</evidence>
<dbReference type="InterPro" id="IPR052044">
    <property type="entry name" value="PKS_Associated_Protein"/>
</dbReference>
<comment type="subcellular location">
    <subcellularLocation>
        <location evidence="1">Cell membrane</location>
        <topology evidence="1">Multi-pass membrane protein</topology>
    </subcellularLocation>
</comment>
<dbReference type="InterPro" id="IPR011051">
    <property type="entry name" value="RmlC_Cupin_sf"/>
</dbReference>
<evidence type="ECO:0000313" key="9">
    <source>
        <dbReference type="Proteomes" id="UP000600774"/>
    </source>
</evidence>
<reference evidence="8" key="1">
    <citation type="journal article" date="2020" name="bioRxiv">
        <title>A rank-normalized archaeal taxonomy based on genome phylogeny resolves widespread incomplete and uneven classifications.</title>
        <authorList>
            <person name="Rinke C."/>
            <person name="Chuvochina M."/>
            <person name="Mussig A.J."/>
            <person name="Chaumeil P.-A."/>
            <person name="Waite D.W."/>
            <person name="Whitman W.B."/>
            <person name="Parks D.H."/>
            <person name="Hugenholtz P."/>
        </authorList>
    </citation>
    <scope>NUCLEOTIDE SEQUENCE</scope>
    <source>
        <strain evidence="8">UBA8876</strain>
    </source>
</reference>
<gene>
    <name evidence="8" type="ORF">HA338_03325</name>
</gene>
<dbReference type="InterPro" id="IPR033480">
    <property type="entry name" value="sCache_2"/>
</dbReference>
<comment type="caution">
    <text evidence="8">The sequence shown here is derived from an EMBL/GenBank/DDBJ whole genome shotgun (WGS) entry which is preliminary data.</text>
</comment>
<dbReference type="GO" id="GO:0005886">
    <property type="term" value="C:plasma membrane"/>
    <property type="evidence" value="ECO:0007669"/>
    <property type="project" value="UniProtKB-SubCell"/>
</dbReference>
<dbReference type="Pfam" id="PF07883">
    <property type="entry name" value="Cupin_2"/>
    <property type="match status" value="1"/>
</dbReference>
<evidence type="ECO:0000259" key="6">
    <source>
        <dbReference type="Pfam" id="PF07883"/>
    </source>
</evidence>
<dbReference type="SUPFAM" id="SSF51182">
    <property type="entry name" value="RmlC-like cupins"/>
    <property type="match status" value="1"/>
</dbReference>
<dbReference type="Proteomes" id="UP000600774">
    <property type="component" value="Unassembled WGS sequence"/>
</dbReference>
<dbReference type="GeneID" id="25392976"/>
<sequence length="309" mass="34766">MRASKIFIQFALLISLVLLLLSASVYSQQEDQVREQDRDKNYTQVQLQSELSTQKDTVALKVREAASLVEEKGEGSFPEFRVNGSKWLYDDFYIYVWRLNGTRAIRVVYPPDIQGEGQDVSGITDVNGKPIGKLFIETALSESGEGWVSYEWPKLGEAKPSTKYGFIKRATFGGETYLVGSGFYIEDYLFTRDTENCEFINATGVSLCELMHPERMKNNPGINYSIAYAVVGPGEKNLPHRLSNPETYYTLEGNGTLYIDDVPVTLQKGKLVLVPANEVRYVENTENSSLLLLVIDQPAWKAENEEIIG</sequence>
<organism evidence="8 9">
    <name type="scientific">Methanosarcina acetivorans</name>
    <dbReference type="NCBI Taxonomy" id="2214"/>
    <lineage>
        <taxon>Archaea</taxon>
        <taxon>Methanobacteriati</taxon>
        <taxon>Methanobacteriota</taxon>
        <taxon>Stenosarchaea group</taxon>
        <taxon>Methanomicrobia</taxon>
        <taxon>Methanosarcinales</taxon>
        <taxon>Methanosarcinaceae</taxon>
        <taxon>Methanosarcina</taxon>
    </lineage>
</organism>
<feature type="domain" description="Cupin type-2" evidence="6">
    <location>
        <begin position="229"/>
        <end position="295"/>
    </location>
</feature>
<dbReference type="Gene3D" id="3.30.450.20">
    <property type="entry name" value="PAS domain"/>
    <property type="match status" value="1"/>
</dbReference>
<dbReference type="InterPro" id="IPR014710">
    <property type="entry name" value="RmlC-like_jellyroll"/>
</dbReference>
<evidence type="ECO:0000256" key="1">
    <source>
        <dbReference type="ARBA" id="ARBA00004651"/>
    </source>
</evidence>
<evidence type="ECO:0000313" key="8">
    <source>
        <dbReference type="EMBL" id="HIH93095.1"/>
    </source>
</evidence>
<keyword evidence="3" id="KW-0812">Transmembrane</keyword>
<dbReference type="Gene3D" id="2.60.120.10">
    <property type="entry name" value="Jelly Rolls"/>
    <property type="match status" value="1"/>
</dbReference>
<protein>
    <submittedName>
        <fullName evidence="8">Cupin domain-containing protein</fullName>
    </submittedName>
</protein>
<dbReference type="CDD" id="cd02214">
    <property type="entry name" value="cupin_MJ1618"/>
    <property type="match status" value="1"/>
</dbReference>
<evidence type="ECO:0000256" key="5">
    <source>
        <dbReference type="ARBA" id="ARBA00023136"/>
    </source>
</evidence>
<name>A0A832W9A5_9EURY</name>
<evidence type="ECO:0000256" key="3">
    <source>
        <dbReference type="ARBA" id="ARBA00022692"/>
    </source>
</evidence>
<dbReference type="Pfam" id="PF17200">
    <property type="entry name" value="sCache_2"/>
    <property type="match status" value="1"/>
</dbReference>
<keyword evidence="4" id="KW-1133">Transmembrane helix</keyword>
<evidence type="ECO:0000256" key="2">
    <source>
        <dbReference type="ARBA" id="ARBA00022475"/>
    </source>
</evidence>
<dbReference type="EMBL" id="DUJU01000040">
    <property type="protein sequence ID" value="HIH93095.1"/>
    <property type="molecule type" value="Genomic_DNA"/>
</dbReference>